<keyword evidence="1" id="KW-0378">Hydrolase</keyword>
<sequence length="1084" mass="119501">MIDVLSLSRIVGAFTLQKGLEYARNGAVLDVELTENPVRISGRVHGSAPVPYQVDVAVSLNGPTVLGLTGVCSCPVRMNCKHVVAVVINGLSNRGRNPAAVKPAWERSLSPLVQANEQVSPTSLVLGLQFELLSAVGDPVASSGALEVPRPGRLGIRPVQLGALGKWVRNGIGWSNLGYASYGRQRADPTQLDWFTSVAAVAGPSASRYYGATPAWIHLEESSGAAIWDLLARAADLGIPLIGSGRTPQPVSIAEEPADIVVDIVRRGADIGLEAVILAGNESDDAGPCLMLGEPIRALATWPADQDRTPLRERTVRLASFRTPPTRELVQLVTAGYQAVPPQDEQRFLGTYLPVLRQRVRIVSHDGSFEVPAPEPPRLWLTVAHLPGHRTDLEWTWQYAGADDRQPLWPRSRPAAFRDFDEERALVASLPAVAHHFEPLLERGRLLAETRLVGMDTVGFLADVLPALQRHSLLSVEIRGEAKFRAADGGVVIGISGEAAEGRDWFDLQIAVTVDGEEVALREVFLALAREQEFMILPSGTFFRLEAQRFEQLRKLIDEARLLQDGGGEKSLRVSRFQASLWDELQQLGIVDEQASVWHKSVSALIATGEIESQPVPERFAAELRPYQQEGYDWLSFLFDAGLGGILADDMGLGKTVQALALICRAVDRPDGSDPFLVVAPTSVVGNWRAEARKFAPHLKVVTVNETSSRRGVSITDLVAEADVVITSYALFRLEFDDYDAQRWAGLILDEAQFVKNHLSQGFKHAKQLSTAFKLAITGTPMENNLMELWSLFAITAPGLFGSPKRFGEYYQKPIEKHGENEKLAQLRRRIRPLMLRRTKDQVVKDLPAKQEQVIELDLNAKHQKVYQTHLQRERQKVLGLIGDMDKNRFAIFRSLTLLRQLSLDASLVDEKYNNIPSTKLDALMEQLDDVVAEGHRVLVFSQFTSFLGKVRDRLTQSEVEFCYLDGATRNRPEVLERFSTGTAPVFLISLKAGGFGLNLTEADYCILLDPWWNPATEAQAIDRAHRIGQTKTVMVYRLVAKGTIEEKVMALKEGKAKLFASVMSEDGAASSALTADDIRTLLS</sequence>
<dbReference type="PANTHER" id="PTHR10799">
    <property type="entry name" value="SNF2/RAD54 HELICASE FAMILY"/>
    <property type="match status" value="1"/>
</dbReference>
<feature type="domain" description="Helicase C-terminal" evidence="5">
    <location>
        <begin position="924"/>
        <end position="1080"/>
    </location>
</feature>
<proteinExistence type="predicted"/>
<dbReference type="Pfam" id="PF08455">
    <property type="entry name" value="SNF2_assoc"/>
    <property type="match status" value="1"/>
</dbReference>
<keyword evidence="2" id="KW-0862">Zinc</keyword>
<dbReference type="InterPro" id="IPR027417">
    <property type="entry name" value="P-loop_NTPase"/>
</dbReference>
<dbReference type="CDD" id="cd18012">
    <property type="entry name" value="DEXQc_arch_SWI2_SNF2"/>
    <property type="match status" value="1"/>
</dbReference>
<keyword evidence="6" id="KW-0067">ATP-binding</keyword>
<dbReference type="CDD" id="cd18793">
    <property type="entry name" value="SF2_C_SNF"/>
    <property type="match status" value="1"/>
</dbReference>
<organism evidence="6 7">
    <name type="scientific">Nakamurella panacisegetis</name>
    <dbReference type="NCBI Taxonomy" id="1090615"/>
    <lineage>
        <taxon>Bacteria</taxon>
        <taxon>Bacillati</taxon>
        <taxon>Actinomycetota</taxon>
        <taxon>Actinomycetes</taxon>
        <taxon>Nakamurellales</taxon>
        <taxon>Nakamurellaceae</taxon>
        <taxon>Nakamurella</taxon>
    </lineage>
</organism>
<dbReference type="InterPro" id="IPR049730">
    <property type="entry name" value="SNF2/RAD54-like_C"/>
</dbReference>
<dbReference type="Pfam" id="PF00271">
    <property type="entry name" value="Helicase_C"/>
    <property type="match status" value="1"/>
</dbReference>
<dbReference type="InterPro" id="IPR001650">
    <property type="entry name" value="Helicase_C-like"/>
</dbReference>
<dbReference type="SMART" id="SM00490">
    <property type="entry name" value="HELICc"/>
    <property type="match status" value="1"/>
</dbReference>
<dbReference type="RefSeq" id="WP_090475358.1">
    <property type="nucleotide sequence ID" value="NZ_LT629710.1"/>
</dbReference>
<evidence type="ECO:0000256" key="1">
    <source>
        <dbReference type="ARBA" id="ARBA00022801"/>
    </source>
</evidence>
<name>A0A1H0KU40_9ACTN</name>
<dbReference type="InterPro" id="IPR038718">
    <property type="entry name" value="SNF2-like_sf"/>
</dbReference>
<dbReference type="AlphaFoldDB" id="A0A1H0KU40"/>
<dbReference type="SMART" id="SM00487">
    <property type="entry name" value="DEXDc"/>
    <property type="match status" value="1"/>
</dbReference>
<feature type="domain" description="Helicase ATP-binding" evidence="4">
    <location>
        <begin position="636"/>
        <end position="799"/>
    </location>
</feature>
<evidence type="ECO:0000259" key="4">
    <source>
        <dbReference type="PROSITE" id="PS51192"/>
    </source>
</evidence>
<dbReference type="InterPro" id="IPR007527">
    <property type="entry name" value="Znf_SWIM"/>
</dbReference>
<keyword evidence="6" id="KW-0347">Helicase</keyword>
<dbReference type="GO" id="GO:0005524">
    <property type="term" value="F:ATP binding"/>
    <property type="evidence" value="ECO:0007669"/>
    <property type="project" value="InterPro"/>
</dbReference>
<dbReference type="InterPro" id="IPR014001">
    <property type="entry name" value="Helicase_ATP-bd"/>
</dbReference>
<feature type="domain" description="SWIM-type" evidence="3">
    <location>
        <begin position="52"/>
        <end position="91"/>
    </location>
</feature>
<evidence type="ECO:0000313" key="7">
    <source>
        <dbReference type="Proteomes" id="UP000198741"/>
    </source>
</evidence>
<gene>
    <name evidence="6" type="ORF">SAMN04515671_1426</name>
</gene>
<dbReference type="SUPFAM" id="SSF52540">
    <property type="entry name" value="P-loop containing nucleoside triphosphate hydrolases"/>
    <property type="match status" value="2"/>
</dbReference>
<keyword evidence="7" id="KW-1185">Reference proteome</keyword>
<dbReference type="InterPro" id="IPR000330">
    <property type="entry name" value="SNF2_N"/>
</dbReference>
<dbReference type="PROSITE" id="PS50966">
    <property type="entry name" value="ZF_SWIM"/>
    <property type="match status" value="1"/>
</dbReference>
<dbReference type="Pfam" id="PF00176">
    <property type="entry name" value="SNF2-rel_dom"/>
    <property type="match status" value="1"/>
</dbReference>
<dbReference type="Proteomes" id="UP000198741">
    <property type="component" value="Chromosome I"/>
</dbReference>
<protein>
    <submittedName>
        <fullName evidence="6">Superfamily II DNA or RNA helicase, SNF2 family</fullName>
    </submittedName>
</protein>
<dbReference type="GO" id="GO:0008270">
    <property type="term" value="F:zinc ion binding"/>
    <property type="evidence" value="ECO:0007669"/>
    <property type="project" value="UniProtKB-KW"/>
</dbReference>
<evidence type="ECO:0000259" key="3">
    <source>
        <dbReference type="PROSITE" id="PS50966"/>
    </source>
</evidence>
<dbReference type="Gene3D" id="3.40.50.300">
    <property type="entry name" value="P-loop containing nucleotide triphosphate hydrolases"/>
    <property type="match status" value="1"/>
</dbReference>
<dbReference type="PROSITE" id="PS51194">
    <property type="entry name" value="HELICASE_CTER"/>
    <property type="match status" value="1"/>
</dbReference>
<evidence type="ECO:0000256" key="2">
    <source>
        <dbReference type="PROSITE-ProRule" id="PRU00325"/>
    </source>
</evidence>
<dbReference type="PROSITE" id="PS51192">
    <property type="entry name" value="HELICASE_ATP_BIND_1"/>
    <property type="match status" value="1"/>
</dbReference>
<evidence type="ECO:0000313" key="6">
    <source>
        <dbReference type="EMBL" id="SDO59260.1"/>
    </source>
</evidence>
<keyword evidence="2" id="KW-0863">Zinc-finger</keyword>
<accession>A0A1H0KU40</accession>
<reference evidence="6 7" key="1">
    <citation type="submission" date="2016-10" db="EMBL/GenBank/DDBJ databases">
        <authorList>
            <person name="de Groot N.N."/>
        </authorList>
    </citation>
    <scope>NUCLEOTIDE SEQUENCE [LARGE SCALE GENOMIC DNA]</scope>
    <source>
        <strain evidence="7">P4-7,KCTC 19426,CECT 7604</strain>
    </source>
</reference>
<dbReference type="Gene3D" id="3.40.50.10810">
    <property type="entry name" value="Tandem AAA-ATPase domain"/>
    <property type="match status" value="1"/>
</dbReference>
<dbReference type="InterPro" id="IPR013663">
    <property type="entry name" value="Helicase_SWF/SNF/SWI_bac"/>
</dbReference>
<dbReference type="GO" id="GO:0004386">
    <property type="term" value="F:helicase activity"/>
    <property type="evidence" value="ECO:0007669"/>
    <property type="project" value="UniProtKB-KW"/>
</dbReference>
<keyword evidence="6" id="KW-0547">Nucleotide-binding</keyword>
<dbReference type="STRING" id="1090615.SAMN04515671_1426"/>
<keyword evidence="2" id="KW-0479">Metal-binding</keyword>
<dbReference type="OrthoDB" id="9760715at2"/>
<evidence type="ECO:0000259" key="5">
    <source>
        <dbReference type="PROSITE" id="PS51194"/>
    </source>
</evidence>
<dbReference type="EMBL" id="LT629710">
    <property type="protein sequence ID" value="SDO59260.1"/>
    <property type="molecule type" value="Genomic_DNA"/>
</dbReference>
<dbReference type="GO" id="GO:0016787">
    <property type="term" value="F:hydrolase activity"/>
    <property type="evidence" value="ECO:0007669"/>
    <property type="project" value="UniProtKB-KW"/>
</dbReference>